<dbReference type="Proteomes" id="UP000242515">
    <property type="component" value="Unassembled WGS sequence"/>
</dbReference>
<dbReference type="InterPro" id="IPR006334">
    <property type="entry name" value="Glut_cys_ligase"/>
</dbReference>
<dbReference type="HAMAP" id="MF_00578">
    <property type="entry name" value="Glu_cys_ligase"/>
    <property type="match status" value="1"/>
</dbReference>
<dbReference type="PANTHER" id="PTHR38761:SF1">
    <property type="entry name" value="GLUTAMATE--CYSTEINE LIGASE"/>
    <property type="match status" value="1"/>
</dbReference>
<evidence type="ECO:0000313" key="11">
    <source>
        <dbReference type="EMBL" id="SEQ76195.1"/>
    </source>
</evidence>
<evidence type="ECO:0000256" key="5">
    <source>
        <dbReference type="ARBA" id="ARBA00022741"/>
    </source>
</evidence>
<dbReference type="AlphaFoldDB" id="A0A1H9IP84"/>
<dbReference type="InterPro" id="IPR007370">
    <property type="entry name" value="Glu_cys_ligase"/>
</dbReference>
<evidence type="ECO:0000256" key="6">
    <source>
        <dbReference type="ARBA" id="ARBA00022840"/>
    </source>
</evidence>
<comment type="catalytic activity">
    <reaction evidence="7 8 9">
        <text>L-cysteine + L-glutamate + ATP = gamma-L-glutamyl-L-cysteine + ADP + phosphate + H(+)</text>
        <dbReference type="Rhea" id="RHEA:13285"/>
        <dbReference type="ChEBI" id="CHEBI:15378"/>
        <dbReference type="ChEBI" id="CHEBI:29985"/>
        <dbReference type="ChEBI" id="CHEBI:30616"/>
        <dbReference type="ChEBI" id="CHEBI:35235"/>
        <dbReference type="ChEBI" id="CHEBI:43474"/>
        <dbReference type="ChEBI" id="CHEBI:58173"/>
        <dbReference type="ChEBI" id="CHEBI:456216"/>
        <dbReference type="EC" id="6.3.2.2"/>
    </reaction>
</comment>
<dbReference type="Gene3D" id="3.30.590.20">
    <property type="match status" value="1"/>
</dbReference>
<proteinExistence type="inferred from homology"/>
<dbReference type="GO" id="GO:0005524">
    <property type="term" value="F:ATP binding"/>
    <property type="evidence" value="ECO:0007669"/>
    <property type="project" value="UniProtKB-KW"/>
</dbReference>
<protein>
    <recommendedName>
        <fullName evidence="8">Glutamate--cysteine ligase</fullName>
        <ecNumber evidence="8">6.3.2.2</ecNumber>
    </recommendedName>
    <alternativeName>
        <fullName evidence="8">Gamma-ECS</fullName>
        <shortName evidence="8">GCS</shortName>
    </alternativeName>
    <alternativeName>
        <fullName evidence="8">Gamma-glutamylcysteine synthetase</fullName>
    </alternativeName>
</protein>
<comment type="similarity">
    <text evidence="2 8">Belongs to the glutamate--cysteine ligase type 1 family. Type 1 subfamily.</text>
</comment>
<evidence type="ECO:0000256" key="2">
    <source>
        <dbReference type="ARBA" id="ARBA00008772"/>
    </source>
</evidence>
<dbReference type="PANTHER" id="PTHR38761">
    <property type="entry name" value="GLUTAMATE--CYSTEINE LIGASE"/>
    <property type="match status" value="1"/>
</dbReference>
<dbReference type="STRING" id="988801.SAMN05216522_106122"/>
<dbReference type="Pfam" id="PF04262">
    <property type="entry name" value="Glu_cys_ligase"/>
    <property type="match status" value="1"/>
</dbReference>
<reference evidence="12" key="1">
    <citation type="submission" date="2016-10" db="EMBL/GenBank/DDBJ databases">
        <authorList>
            <person name="Varghese N."/>
            <person name="Submissions S."/>
        </authorList>
    </citation>
    <scope>NUCLEOTIDE SEQUENCE [LARGE SCALE GENOMIC DNA]</scope>
    <source>
        <strain evidence="12">8N4</strain>
    </source>
</reference>
<evidence type="ECO:0000256" key="4">
    <source>
        <dbReference type="ARBA" id="ARBA00022684"/>
    </source>
</evidence>
<dbReference type="NCBIfam" id="TIGR01434">
    <property type="entry name" value="glu_cys_ligase"/>
    <property type="match status" value="1"/>
</dbReference>
<evidence type="ECO:0000256" key="8">
    <source>
        <dbReference type="HAMAP-Rule" id="MF_00578"/>
    </source>
</evidence>
<accession>A0A1H9IP84</accession>
<gene>
    <name evidence="8" type="primary">gshA</name>
    <name evidence="11" type="ORF">SAMN05216522_106122</name>
</gene>
<name>A0A1H9IP84_9GAMM</name>
<dbReference type="GO" id="GO:0006750">
    <property type="term" value="P:glutathione biosynthetic process"/>
    <property type="evidence" value="ECO:0007669"/>
    <property type="project" value="UniProtKB-UniRule"/>
</dbReference>
<keyword evidence="4 8" id="KW-0317">Glutathione biosynthesis</keyword>
<feature type="domain" description="Glutamate--cysteine ligase" evidence="10">
    <location>
        <begin position="10"/>
        <end position="382"/>
    </location>
</feature>
<keyword evidence="6 8" id="KW-0067">ATP-binding</keyword>
<organism evidence="11 12">
    <name type="scientific">Rosenbergiella nectarea</name>
    <dbReference type="NCBI Taxonomy" id="988801"/>
    <lineage>
        <taxon>Bacteria</taxon>
        <taxon>Pseudomonadati</taxon>
        <taxon>Pseudomonadota</taxon>
        <taxon>Gammaproteobacteria</taxon>
        <taxon>Enterobacterales</taxon>
        <taxon>Erwiniaceae</taxon>
        <taxon>Rosenbergiella</taxon>
    </lineage>
</organism>
<keyword evidence="5 8" id="KW-0547">Nucleotide-binding</keyword>
<dbReference type="EMBL" id="FOGC01000006">
    <property type="protein sequence ID" value="SEQ76195.1"/>
    <property type="molecule type" value="Genomic_DNA"/>
</dbReference>
<comment type="pathway">
    <text evidence="1 8 9">Sulfur metabolism; glutathione biosynthesis; glutathione from L-cysteine and L-glutamate: step 1/2.</text>
</comment>
<dbReference type="GO" id="GO:0046872">
    <property type="term" value="F:metal ion binding"/>
    <property type="evidence" value="ECO:0007669"/>
    <property type="project" value="TreeGrafter"/>
</dbReference>
<evidence type="ECO:0000259" key="10">
    <source>
        <dbReference type="Pfam" id="PF04262"/>
    </source>
</evidence>
<evidence type="ECO:0000256" key="1">
    <source>
        <dbReference type="ARBA" id="ARBA00005006"/>
    </source>
</evidence>
<dbReference type="GO" id="GO:0004357">
    <property type="term" value="F:glutamate-cysteine ligase activity"/>
    <property type="evidence" value="ECO:0007669"/>
    <property type="project" value="UniProtKB-UniRule"/>
</dbReference>
<dbReference type="InterPro" id="IPR014746">
    <property type="entry name" value="Gln_synth/guanido_kin_cat_dom"/>
</dbReference>
<keyword evidence="12" id="KW-1185">Reference proteome</keyword>
<evidence type="ECO:0000256" key="3">
    <source>
        <dbReference type="ARBA" id="ARBA00022598"/>
    </source>
</evidence>
<evidence type="ECO:0000256" key="7">
    <source>
        <dbReference type="ARBA" id="ARBA00048819"/>
    </source>
</evidence>
<dbReference type="SUPFAM" id="SSF55931">
    <property type="entry name" value="Glutamine synthetase/guanido kinase"/>
    <property type="match status" value="1"/>
</dbReference>
<dbReference type="GO" id="GO:0005829">
    <property type="term" value="C:cytosol"/>
    <property type="evidence" value="ECO:0007669"/>
    <property type="project" value="TreeGrafter"/>
</dbReference>
<keyword evidence="3 8" id="KW-0436">Ligase</keyword>
<sequence length="520" mass="58163">MLPDVTKALRWLQQQPQLLTGIGRGIERESLRVRADGSLSEQGHPIALGSALTHDWIITDFAESLMEFVTPVDRDIPHLLTFLRDLHRHVAKNIGDERLWPFSIPGTITDTETIALAEYGSSNLGRMKHIYRQGLKHRYGSLMQVISGIHYNFSLPTAFWEARALADNDTRPVQEIASDGYLRLIRNYYRFGWIIPYLFGASPAVCESFLGDNPVSKTMESDGQGARWFPYATSLRLSDLGYTNKSQSGLEISFNSLDEYVAGLKRAIATPSDAYENMGLFDAQQRRIQLNTNVLQIENELYAPIRPKRVIRRGEAPSDALKRGGIEYIEVRSLDINPFSATGISEEQVRFLDLFLIWCALIDSPEMDQAQLSFVKGNWNTVILEGRRPGLKLKAECGQQDFSLQEAGSALFDGLVSIAKILDQGEDTAYQTTCQTLGGMITDPESTYSGKILSVIKQEGFIGSGITLAENYRQALRQEPLEILNADIFAEKAAESITEQQNIEASDTLSFEEYLASRKG</sequence>
<evidence type="ECO:0000313" key="12">
    <source>
        <dbReference type="Proteomes" id="UP000242515"/>
    </source>
</evidence>
<dbReference type="UniPathway" id="UPA00142">
    <property type="reaction ID" value="UER00209"/>
</dbReference>
<dbReference type="EC" id="6.3.2.2" evidence="8"/>
<evidence type="ECO:0000256" key="9">
    <source>
        <dbReference type="RuleBase" id="RU004391"/>
    </source>
</evidence>